<name>A0A811QU42_9POAL</name>
<feature type="region of interest" description="Disordered" evidence="1">
    <location>
        <begin position="123"/>
        <end position="143"/>
    </location>
</feature>
<feature type="compositionally biased region" description="Basic residues" evidence="1">
    <location>
        <begin position="169"/>
        <end position="183"/>
    </location>
</feature>
<dbReference type="Proteomes" id="UP000604825">
    <property type="component" value="Unassembled WGS sequence"/>
</dbReference>
<dbReference type="PANTHER" id="PTHR32133:SF297">
    <property type="entry name" value="F-BOX DOMAIN-CONTAINING PROTEIN"/>
    <property type="match status" value="1"/>
</dbReference>
<evidence type="ECO:0000256" key="1">
    <source>
        <dbReference type="SAM" id="MobiDB-lite"/>
    </source>
</evidence>
<comment type="caution">
    <text evidence="3">The sequence shown here is derived from an EMBL/GenBank/DDBJ whole genome shotgun (WGS) entry which is preliminary data.</text>
</comment>
<dbReference type="PANTHER" id="PTHR32133">
    <property type="entry name" value="OS07G0120400 PROTEIN"/>
    <property type="match status" value="1"/>
</dbReference>
<dbReference type="Pfam" id="PF15288">
    <property type="entry name" value="zf-CCHC_6"/>
    <property type="match status" value="1"/>
</dbReference>
<evidence type="ECO:0000313" key="4">
    <source>
        <dbReference type="Proteomes" id="UP000604825"/>
    </source>
</evidence>
<accession>A0A811QU42</accession>
<dbReference type="EMBL" id="CAJGYO010000011">
    <property type="protein sequence ID" value="CAD6259733.1"/>
    <property type="molecule type" value="Genomic_DNA"/>
</dbReference>
<dbReference type="AlphaFoldDB" id="A0A811QU42"/>
<protein>
    <recommendedName>
        <fullName evidence="2">Zinc knuckle domain-containing protein</fullName>
    </recommendedName>
</protein>
<proteinExistence type="predicted"/>
<reference evidence="3" key="1">
    <citation type="submission" date="2020-10" db="EMBL/GenBank/DDBJ databases">
        <authorList>
            <person name="Han B."/>
            <person name="Lu T."/>
            <person name="Zhao Q."/>
            <person name="Huang X."/>
            <person name="Zhao Y."/>
        </authorList>
    </citation>
    <scope>NUCLEOTIDE SEQUENCE</scope>
</reference>
<organism evidence="3 4">
    <name type="scientific">Miscanthus lutarioriparius</name>
    <dbReference type="NCBI Taxonomy" id="422564"/>
    <lineage>
        <taxon>Eukaryota</taxon>
        <taxon>Viridiplantae</taxon>
        <taxon>Streptophyta</taxon>
        <taxon>Embryophyta</taxon>
        <taxon>Tracheophyta</taxon>
        <taxon>Spermatophyta</taxon>
        <taxon>Magnoliopsida</taxon>
        <taxon>Liliopsida</taxon>
        <taxon>Poales</taxon>
        <taxon>Poaceae</taxon>
        <taxon>PACMAD clade</taxon>
        <taxon>Panicoideae</taxon>
        <taxon>Andropogonodae</taxon>
        <taxon>Andropogoneae</taxon>
        <taxon>Saccharinae</taxon>
        <taxon>Miscanthus</taxon>
    </lineage>
</organism>
<feature type="domain" description="Zinc knuckle" evidence="2">
    <location>
        <begin position="146"/>
        <end position="168"/>
    </location>
</feature>
<feature type="compositionally biased region" description="Basic residues" evidence="1">
    <location>
        <begin position="126"/>
        <end position="143"/>
    </location>
</feature>
<evidence type="ECO:0000259" key="2">
    <source>
        <dbReference type="Pfam" id="PF15288"/>
    </source>
</evidence>
<keyword evidence="4" id="KW-1185">Reference proteome</keyword>
<evidence type="ECO:0000313" key="3">
    <source>
        <dbReference type="EMBL" id="CAD6259733.1"/>
    </source>
</evidence>
<feature type="region of interest" description="Disordered" evidence="1">
    <location>
        <begin position="162"/>
        <end position="200"/>
    </location>
</feature>
<sequence length="389" mass="43107">MSGSGEKKLVDDKDLSLTFAEKMHDKKLFLFVDVVDKPAEIFSNSAVTEAEAAASNESLLITPLTEDQIGTALPVMDEDAMYEFVGLRAEDERAEQARMAAQKWVRVELGFKVMPPLDKRDVGRQWKNRKPSRTKGSKPRGKGMWKVKCQNCLGLGHRTNSPKCPLNGTKKRKSRVKKEKAGRHAGCSKGDATPSPSKRQKVVVAEGTSEINTSPRPVTRRQSQLQLTMGELGGTNQITTSPGAVTISEPICDQLPAGYIRGLVDPRMRSALVGNALYFGFMEERTALTYNMQSHQMSWIQLPPSVPLRRLLLTTTEDGGLGLATEHESKLYVWSRKDADEVDARWEQSRVIEELKMLLPVDADFTSLVGSTDDLGIIFHESGQCDLCN</sequence>
<dbReference type="InterPro" id="IPR041670">
    <property type="entry name" value="Znf-CCHC_6"/>
</dbReference>
<gene>
    <name evidence="3" type="ORF">NCGR_LOCUS43170</name>
</gene>